<dbReference type="PATRIC" id="fig|1244083.3.peg.2017"/>
<evidence type="ECO:0000313" key="2">
    <source>
        <dbReference type="Proteomes" id="UP000011939"/>
    </source>
</evidence>
<accession>M5IP63</accession>
<evidence type="ECO:0000313" key="1">
    <source>
        <dbReference type="EMBL" id="EKU10446.1"/>
    </source>
</evidence>
<dbReference type="AlphaFoldDB" id="M5IP63"/>
<comment type="caution">
    <text evidence="1">The sequence shown here is derived from an EMBL/GenBank/DDBJ whole genome shotgun (WGS) entry which is preliminary data.</text>
</comment>
<gene>
    <name evidence="1" type="ORF">CSUNSWCD_772</name>
</gene>
<name>M5IP63_9BACT</name>
<dbReference type="STRING" id="1244083.CSUNSWCD_772"/>
<proteinExistence type="predicted"/>
<reference evidence="1 2" key="1">
    <citation type="journal article" date="2013" name="Genome Announc.">
        <title>Genome Sequence of Campylobacter showae UNSWCD, Isolated from a Patient with Crohn's Disease.</title>
        <authorList>
            <person name="Tay A.P."/>
            <person name="Kaakoush N.O."/>
            <person name="Deshpande N.P."/>
            <person name="Chen Z."/>
            <person name="Mitchell H."/>
            <person name="Wilkins M.R."/>
        </authorList>
    </citation>
    <scope>NUCLEOTIDE SEQUENCE [LARGE SCALE GENOMIC DNA]</scope>
    <source>
        <strain evidence="1 2">CSUNSWCD</strain>
    </source>
</reference>
<dbReference type="EMBL" id="AMZQ01000012">
    <property type="protein sequence ID" value="EKU10446.1"/>
    <property type="molecule type" value="Genomic_DNA"/>
</dbReference>
<sequence length="59" mass="6562">MRGLGLRFYGLLDVAKRGTNGLWLNLNEAARLVSFCLIFTDLSNLTDFGHNPHLENAKG</sequence>
<organism evidence="1 2">
    <name type="scientific">Campylobacter showae CSUNSWCD</name>
    <dbReference type="NCBI Taxonomy" id="1244083"/>
    <lineage>
        <taxon>Bacteria</taxon>
        <taxon>Pseudomonadati</taxon>
        <taxon>Campylobacterota</taxon>
        <taxon>Epsilonproteobacteria</taxon>
        <taxon>Campylobacterales</taxon>
        <taxon>Campylobacteraceae</taxon>
        <taxon>Campylobacter</taxon>
    </lineage>
</organism>
<dbReference type="Proteomes" id="UP000011939">
    <property type="component" value="Unassembled WGS sequence"/>
</dbReference>
<protein>
    <submittedName>
        <fullName evidence="1">Uncharacterized protein</fullName>
    </submittedName>
</protein>